<dbReference type="Pfam" id="PF03167">
    <property type="entry name" value="UDG"/>
    <property type="match status" value="1"/>
</dbReference>
<evidence type="ECO:0000256" key="3">
    <source>
        <dbReference type="ARBA" id="ARBA00008184"/>
    </source>
</evidence>
<dbReference type="PROSITE" id="PS00130">
    <property type="entry name" value="U_DNA_GLYCOSYLASE"/>
    <property type="match status" value="1"/>
</dbReference>
<dbReference type="InterPro" id="IPR005122">
    <property type="entry name" value="Uracil-DNA_glycosylase-like"/>
</dbReference>
<comment type="catalytic activity">
    <reaction evidence="1 9 11">
        <text>Hydrolyzes single-stranded DNA or mismatched double-stranded DNA and polynucleotides, releasing free uracil.</text>
        <dbReference type="EC" id="3.2.2.27"/>
    </reaction>
</comment>
<dbReference type="InterPro" id="IPR018085">
    <property type="entry name" value="Ura-DNA_Glyclase_AS"/>
</dbReference>
<keyword evidence="7 9" id="KW-0378">Hydrolase</keyword>
<feature type="domain" description="Uracil-DNA glycosylase-like" evidence="12">
    <location>
        <begin position="61"/>
        <end position="221"/>
    </location>
</feature>
<evidence type="ECO:0000256" key="6">
    <source>
        <dbReference type="ARBA" id="ARBA00022763"/>
    </source>
</evidence>
<dbReference type="GO" id="GO:0097510">
    <property type="term" value="P:base-excision repair, AP site formation via deaminated base removal"/>
    <property type="evidence" value="ECO:0007669"/>
    <property type="project" value="TreeGrafter"/>
</dbReference>
<dbReference type="NCBIfam" id="NF003592">
    <property type="entry name" value="PRK05254.1-5"/>
    <property type="match status" value="1"/>
</dbReference>
<dbReference type="NCBIfam" id="NF003588">
    <property type="entry name" value="PRK05254.1-1"/>
    <property type="match status" value="1"/>
</dbReference>
<dbReference type="PANTHER" id="PTHR11264:SF0">
    <property type="entry name" value="URACIL-DNA GLYCOSYLASE"/>
    <property type="match status" value="1"/>
</dbReference>
<evidence type="ECO:0000256" key="9">
    <source>
        <dbReference type="HAMAP-Rule" id="MF_00148"/>
    </source>
</evidence>
<keyword evidence="9" id="KW-0963">Cytoplasm</keyword>
<evidence type="ECO:0000256" key="2">
    <source>
        <dbReference type="ARBA" id="ARBA00002631"/>
    </source>
</evidence>
<gene>
    <name evidence="9" type="primary">ung</name>
    <name evidence="13" type="ORF">AZI86_04400</name>
</gene>
<dbReference type="FunFam" id="3.40.470.10:FF:000001">
    <property type="entry name" value="Uracil-DNA glycosylase"/>
    <property type="match status" value="1"/>
</dbReference>
<evidence type="ECO:0000256" key="8">
    <source>
        <dbReference type="ARBA" id="ARBA00023204"/>
    </source>
</evidence>
<dbReference type="SMART" id="SM00987">
    <property type="entry name" value="UreE_C"/>
    <property type="match status" value="1"/>
</dbReference>
<keyword evidence="6 9" id="KW-0227">DNA damage</keyword>
<sequence>MYQGEMKQSKNEIKLDSSWKAHLAEEFSTERMTQLRSFLKAEYAAGKTIYPRGDEYFAAMNLTPFDKVKVVIVGQDPYHGPGQAHGLCFSVRDGVRFPPSLQNIFKELHSDVGVPIPKSGSLMKWAEQGVLLLNAVLTVEDGKAAAHQKKGWEEFTDKIIHVLNEEKENLVFILWGSYAQKKAAFVDRKKHLVIEGVHPSPLSAHRGFFGAKPFSKTNAYLKSKGIAPINWDLTGH</sequence>
<dbReference type="Proteomes" id="UP000075320">
    <property type="component" value="Unassembled WGS sequence"/>
</dbReference>
<proteinExistence type="inferred from homology"/>
<dbReference type="PANTHER" id="PTHR11264">
    <property type="entry name" value="URACIL-DNA GLYCOSYLASE"/>
    <property type="match status" value="1"/>
</dbReference>
<dbReference type="InterPro" id="IPR002043">
    <property type="entry name" value="UDG_fam1"/>
</dbReference>
<comment type="caution">
    <text evidence="13">The sequence shown here is derived from an EMBL/GenBank/DDBJ whole genome shotgun (WGS) entry which is preliminary data.</text>
</comment>
<dbReference type="GO" id="GO:0005737">
    <property type="term" value="C:cytoplasm"/>
    <property type="evidence" value="ECO:0007669"/>
    <property type="project" value="UniProtKB-SubCell"/>
</dbReference>
<evidence type="ECO:0000256" key="11">
    <source>
        <dbReference type="RuleBase" id="RU003780"/>
    </source>
</evidence>
<name>A0A150WP66_BDEBC</name>
<dbReference type="InterPro" id="IPR036895">
    <property type="entry name" value="Uracil-DNA_glycosylase-like_sf"/>
</dbReference>
<dbReference type="CDD" id="cd10027">
    <property type="entry name" value="UDG-F1-like"/>
    <property type="match status" value="1"/>
</dbReference>
<dbReference type="EC" id="3.2.2.27" evidence="4 9"/>
<accession>A0A150WP66</accession>
<evidence type="ECO:0000256" key="5">
    <source>
        <dbReference type="ARBA" id="ARBA00018429"/>
    </source>
</evidence>
<evidence type="ECO:0000259" key="12">
    <source>
        <dbReference type="SMART" id="SM00986"/>
    </source>
</evidence>
<feature type="active site" description="Proton acceptor" evidence="9 10">
    <location>
        <position position="76"/>
    </location>
</feature>
<dbReference type="AlphaFoldDB" id="A0A150WP66"/>
<comment type="subcellular location">
    <subcellularLocation>
        <location evidence="9">Cytoplasm</location>
    </subcellularLocation>
</comment>
<dbReference type="EMBL" id="LUKE01000001">
    <property type="protein sequence ID" value="KYG66303.1"/>
    <property type="molecule type" value="Genomic_DNA"/>
</dbReference>
<evidence type="ECO:0000313" key="13">
    <source>
        <dbReference type="EMBL" id="KYG66303.1"/>
    </source>
</evidence>
<dbReference type="NCBIfam" id="TIGR00628">
    <property type="entry name" value="ung"/>
    <property type="match status" value="1"/>
</dbReference>
<reference evidence="13 14" key="1">
    <citation type="submission" date="2016-03" db="EMBL/GenBank/DDBJ databases">
        <authorList>
            <person name="Ploux O."/>
        </authorList>
    </citation>
    <scope>NUCLEOTIDE SEQUENCE [LARGE SCALE GENOMIC DNA]</scope>
    <source>
        <strain evidence="13 14">R0</strain>
    </source>
</reference>
<dbReference type="Gene3D" id="3.40.470.10">
    <property type="entry name" value="Uracil-DNA glycosylase-like domain"/>
    <property type="match status" value="1"/>
</dbReference>
<keyword evidence="14" id="KW-1185">Reference proteome</keyword>
<dbReference type="HAMAP" id="MF_00148">
    <property type="entry name" value="UDG"/>
    <property type="match status" value="1"/>
</dbReference>
<dbReference type="SMART" id="SM00986">
    <property type="entry name" value="UDG"/>
    <property type="match status" value="1"/>
</dbReference>
<dbReference type="NCBIfam" id="NF003589">
    <property type="entry name" value="PRK05254.1-2"/>
    <property type="match status" value="1"/>
</dbReference>
<evidence type="ECO:0000256" key="1">
    <source>
        <dbReference type="ARBA" id="ARBA00001400"/>
    </source>
</evidence>
<evidence type="ECO:0000256" key="7">
    <source>
        <dbReference type="ARBA" id="ARBA00022801"/>
    </source>
</evidence>
<evidence type="ECO:0000313" key="14">
    <source>
        <dbReference type="Proteomes" id="UP000075320"/>
    </source>
</evidence>
<evidence type="ECO:0000256" key="10">
    <source>
        <dbReference type="PROSITE-ProRule" id="PRU10072"/>
    </source>
</evidence>
<keyword evidence="8 9" id="KW-0234">DNA repair</keyword>
<comment type="similarity">
    <text evidence="3 9 11">Belongs to the uracil-DNA glycosylase (UDG) superfamily. UNG family.</text>
</comment>
<dbReference type="GO" id="GO:0004844">
    <property type="term" value="F:uracil DNA N-glycosylase activity"/>
    <property type="evidence" value="ECO:0007669"/>
    <property type="project" value="UniProtKB-UniRule"/>
</dbReference>
<evidence type="ECO:0000256" key="4">
    <source>
        <dbReference type="ARBA" id="ARBA00012030"/>
    </source>
</evidence>
<comment type="function">
    <text evidence="2 9 11">Excises uracil residues from the DNA which can arise as a result of misincorporation of dUMP residues by DNA polymerase or due to deamination of cytosine.</text>
</comment>
<dbReference type="NCBIfam" id="NF003591">
    <property type="entry name" value="PRK05254.1-4"/>
    <property type="match status" value="1"/>
</dbReference>
<protein>
    <recommendedName>
        <fullName evidence="5 9">Uracil-DNA glycosylase</fullName>
        <shortName evidence="9">UDG</shortName>
        <ecNumber evidence="4 9">3.2.2.27</ecNumber>
    </recommendedName>
</protein>
<organism evidence="13 14">
    <name type="scientific">Bdellovibrio bacteriovorus</name>
    <dbReference type="NCBI Taxonomy" id="959"/>
    <lineage>
        <taxon>Bacteria</taxon>
        <taxon>Pseudomonadati</taxon>
        <taxon>Bdellovibrionota</taxon>
        <taxon>Bdellovibrionia</taxon>
        <taxon>Bdellovibrionales</taxon>
        <taxon>Pseudobdellovibrionaceae</taxon>
        <taxon>Bdellovibrio</taxon>
    </lineage>
</organism>
<dbReference type="SUPFAM" id="SSF52141">
    <property type="entry name" value="Uracil-DNA glycosylase-like"/>
    <property type="match status" value="1"/>
</dbReference>